<name>A0A183EYD9_9BILA</name>
<sequence length="96" mass="11225">LLDEEDTVLYRPLYVRMAEQQRVSTTERVTAPSFRQEVGRFVKAEPFVEQQQADENDMLLEHHRGAHQQQYPSDGVGHVFDLDRRGVNLQFKLVLN</sequence>
<dbReference type="AlphaFoldDB" id="A0A183EYD9"/>
<evidence type="ECO:0000313" key="1">
    <source>
        <dbReference type="WBParaSite" id="GPUH_0002601001-mRNA-1"/>
    </source>
</evidence>
<accession>A0A183EYD9</accession>
<proteinExistence type="predicted"/>
<protein>
    <submittedName>
        <fullName evidence="1">PET domain-containing protein</fullName>
    </submittedName>
</protein>
<organism evidence="1">
    <name type="scientific">Gongylonema pulchrum</name>
    <dbReference type="NCBI Taxonomy" id="637853"/>
    <lineage>
        <taxon>Eukaryota</taxon>
        <taxon>Metazoa</taxon>
        <taxon>Ecdysozoa</taxon>
        <taxon>Nematoda</taxon>
        <taxon>Chromadorea</taxon>
        <taxon>Rhabditida</taxon>
        <taxon>Spirurina</taxon>
        <taxon>Spiruromorpha</taxon>
        <taxon>Spiruroidea</taxon>
        <taxon>Gongylonematidae</taxon>
        <taxon>Gongylonema</taxon>
    </lineage>
</organism>
<reference evidence="1" key="1">
    <citation type="submission" date="2016-06" db="UniProtKB">
        <authorList>
            <consortium name="WormBaseParasite"/>
        </authorList>
    </citation>
    <scope>IDENTIFICATION</scope>
</reference>
<dbReference type="WBParaSite" id="GPUH_0002601001-mRNA-1">
    <property type="protein sequence ID" value="GPUH_0002601001-mRNA-1"/>
    <property type="gene ID" value="GPUH_0002601001"/>
</dbReference>